<keyword evidence="4" id="KW-1185">Reference proteome</keyword>
<dbReference type="EMBL" id="FNEV01000003">
    <property type="protein sequence ID" value="SDJ25433.1"/>
    <property type="molecule type" value="Genomic_DNA"/>
</dbReference>
<feature type="coiled-coil region" evidence="1">
    <location>
        <begin position="109"/>
        <end position="146"/>
    </location>
</feature>
<dbReference type="OrthoDB" id="2972187at2"/>
<proteinExistence type="predicted"/>
<gene>
    <name evidence="3" type="ORF">SAMN04490247_1308</name>
</gene>
<feature type="compositionally biased region" description="Basic and acidic residues" evidence="2">
    <location>
        <begin position="263"/>
        <end position="313"/>
    </location>
</feature>
<sequence>MERRTTRFRNERKKNRRMMVKSTGVGLTVLSLTIGGFSQMSGTTYSAFNDQETLKGKAEACEIFPGVVENQFEELIAEVDDFAASLAPFFHYNSPSISFPDEKNKGKSLQSMKERSDDLASRIHTYETKLKRLQDQKQKYSDSEKEVLDHLQSITRLMQEIRASASFHPHCLDIDKGGLPEQLTQKLEQIEYLSEGTKKKVRDLFSLFPDSRGAVVSRAVDKNFTKEVEKGMSAVTDDLTRSSSKVSSKLKTWQKQKQNLDTAIKKKQEEKRAAEKAKKEAEEEKRKEQKAEEEKNKEKKTKEQGSKDEKPKETPSPPAGSKKKEPKDAVKETKPQKKEKTEQKPEQKKEKSQEQPSKTPEKGKKEQQPPEETEEKADEKQTNPEDS</sequence>
<evidence type="ECO:0000256" key="1">
    <source>
        <dbReference type="SAM" id="Coils"/>
    </source>
</evidence>
<feature type="region of interest" description="Disordered" evidence="2">
    <location>
        <begin position="236"/>
        <end position="387"/>
    </location>
</feature>
<dbReference type="RefSeq" id="WP_093193064.1">
    <property type="nucleotide sequence ID" value="NZ_FNEV01000003.1"/>
</dbReference>
<dbReference type="STRING" id="86666.SAMN04490247_1308"/>
<evidence type="ECO:0000313" key="4">
    <source>
        <dbReference type="Proteomes" id="UP000199225"/>
    </source>
</evidence>
<feature type="compositionally biased region" description="Basic and acidic residues" evidence="2">
    <location>
        <begin position="322"/>
        <end position="368"/>
    </location>
</feature>
<reference evidence="4" key="1">
    <citation type="submission" date="2016-10" db="EMBL/GenBank/DDBJ databases">
        <authorList>
            <person name="Varghese N."/>
            <person name="Submissions S."/>
        </authorList>
    </citation>
    <scope>NUCLEOTIDE SEQUENCE [LARGE SCALE GENOMIC DNA]</scope>
    <source>
        <strain evidence="4">DSM 4771</strain>
    </source>
</reference>
<evidence type="ECO:0000313" key="3">
    <source>
        <dbReference type="EMBL" id="SDJ25433.1"/>
    </source>
</evidence>
<protein>
    <submittedName>
        <fullName evidence="3">Uncharacterized protein</fullName>
    </submittedName>
</protein>
<organism evidence="3 4">
    <name type="scientific">Salimicrobium halophilum</name>
    <dbReference type="NCBI Taxonomy" id="86666"/>
    <lineage>
        <taxon>Bacteria</taxon>
        <taxon>Bacillati</taxon>
        <taxon>Bacillota</taxon>
        <taxon>Bacilli</taxon>
        <taxon>Bacillales</taxon>
        <taxon>Bacillaceae</taxon>
        <taxon>Salimicrobium</taxon>
    </lineage>
</organism>
<evidence type="ECO:0000256" key="2">
    <source>
        <dbReference type="SAM" id="MobiDB-lite"/>
    </source>
</evidence>
<dbReference type="AlphaFoldDB" id="A0A1G8S8C2"/>
<name>A0A1G8S8C2_9BACI</name>
<feature type="compositionally biased region" description="Polar residues" evidence="2">
    <location>
        <begin position="241"/>
        <end position="261"/>
    </location>
</feature>
<accession>A0A1G8S8C2</accession>
<keyword evidence="1" id="KW-0175">Coiled coil</keyword>
<feature type="compositionally biased region" description="Basic and acidic residues" evidence="2">
    <location>
        <begin position="377"/>
        <end position="387"/>
    </location>
</feature>
<dbReference type="Proteomes" id="UP000199225">
    <property type="component" value="Unassembled WGS sequence"/>
</dbReference>